<dbReference type="GO" id="GO:0045041">
    <property type="term" value="P:protein import into mitochondrial intermembrane space"/>
    <property type="evidence" value="ECO:0007669"/>
    <property type="project" value="TreeGrafter"/>
</dbReference>
<dbReference type="EMBL" id="QKZT01000005">
    <property type="protein sequence ID" value="PZX54143.1"/>
    <property type="molecule type" value="Genomic_DNA"/>
</dbReference>
<dbReference type="InterPro" id="IPR037274">
    <property type="entry name" value="Znf_CHY_sf"/>
</dbReference>
<dbReference type="SUPFAM" id="SSF161219">
    <property type="entry name" value="CHY zinc finger-like"/>
    <property type="match status" value="1"/>
</dbReference>
<keyword evidence="2" id="KW-0863">Zinc-finger</keyword>
<dbReference type="PANTHER" id="PTHR28082">
    <property type="entry name" value="ZINC FINGER PROTEIN"/>
    <property type="match status" value="1"/>
</dbReference>
<gene>
    <name evidence="5" type="ORF">LV85_01482</name>
</gene>
<evidence type="ECO:0000256" key="3">
    <source>
        <dbReference type="ARBA" id="ARBA00022833"/>
    </source>
</evidence>
<dbReference type="GO" id="GO:0008270">
    <property type="term" value="F:zinc ion binding"/>
    <property type="evidence" value="ECO:0007669"/>
    <property type="project" value="UniProtKB-KW"/>
</dbReference>
<dbReference type="AlphaFoldDB" id="A0A2W7R017"/>
<keyword evidence="1" id="KW-0479">Metal-binding</keyword>
<evidence type="ECO:0000313" key="6">
    <source>
        <dbReference type="Proteomes" id="UP000248882"/>
    </source>
</evidence>
<feature type="domain" description="CHY-type" evidence="4">
    <location>
        <begin position="69"/>
        <end position="150"/>
    </location>
</feature>
<organism evidence="5 6">
    <name type="scientific">Algoriphagus chordae</name>
    <dbReference type="NCBI Taxonomy" id="237019"/>
    <lineage>
        <taxon>Bacteria</taxon>
        <taxon>Pseudomonadati</taxon>
        <taxon>Bacteroidota</taxon>
        <taxon>Cytophagia</taxon>
        <taxon>Cytophagales</taxon>
        <taxon>Cyclobacteriaceae</taxon>
        <taxon>Algoriphagus</taxon>
    </lineage>
</organism>
<keyword evidence="6" id="KW-1185">Reference proteome</keyword>
<dbReference type="Proteomes" id="UP000248882">
    <property type="component" value="Unassembled WGS sequence"/>
</dbReference>
<evidence type="ECO:0000256" key="1">
    <source>
        <dbReference type="ARBA" id="ARBA00022723"/>
    </source>
</evidence>
<keyword evidence="3" id="KW-0862">Zinc</keyword>
<accession>A0A2W7R017</accession>
<proteinExistence type="predicted"/>
<comment type="caution">
    <text evidence="5">The sequence shown here is derived from an EMBL/GenBank/DDBJ whole genome shotgun (WGS) entry which is preliminary data.</text>
</comment>
<dbReference type="PROSITE" id="PS51266">
    <property type="entry name" value="ZF_CHY"/>
    <property type="match status" value="1"/>
</dbReference>
<sequence>MLSLGSIFEFTFPIHTFTSRRTNIILKLRMKTFLFSFLFLFTTLVFAQQAPLLPIVKSNIKGVNIYGKTVDNQTRCQHWHSDLDVIAIKFKCCEKYYPCFSCHEEEADHQPEVWPKAEFDTKAILCGVCGSELTITEYQASGNTCPKCTVAFNPGCSKHYHLYFETDSTKQSKL</sequence>
<evidence type="ECO:0000259" key="4">
    <source>
        <dbReference type="PROSITE" id="PS51266"/>
    </source>
</evidence>
<evidence type="ECO:0000313" key="5">
    <source>
        <dbReference type="EMBL" id="PZX54143.1"/>
    </source>
</evidence>
<evidence type="ECO:0000256" key="2">
    <source>
        <dbReference type="ARBA" id="ARBA00022771"/>
    </source>
</evidence>
<dbReference type="InterPro" id="IPR052604">
    <property type="entry name" value="Mito_Tim_assembly_helper"/>
</dbReference>
<dbReference type="InterPro" id="IPR008913">
    <property type="entry name" value="Znf_CHY"/>
</dbReference>
<reference evidence="5 6" key="1">
    <citation type="submission" date="2018-06" db="EMBL/GenBank/DDBJ databases">
        <title>Genomic Encyclopedia of Archaeal and Bacterial Type Strains, Phase II (KMG-II): from individual species to whole genera.</title>
        <authorList>
            <person name="Goeker M."/>
        </authorList>
    </citation>
    <scope>NUCLEOTIDE SEQUENCE [LARGE SCALE GENOMIC DNA]</scope>
    <source>
        <strain evidence="5 6">DSM 19830</strain>
    </source>
</reference>
<dbReference type="PANTHER" id="PTHR28082:SF1">
    <property type="entry name" value="HELPER OF TIM PROTEIN 13"/>
    <property type="match status" value="1"/>
</dbReference>
<name>A0A2W7R017_9BACT</name>
<dbReference type="Pfam" id="PF05495">
    <property type="entry name" value="zf-CHY"/>
    <property type="match status" value="1"/>
</dbReference>
<protein>
    <submittedName>
        <fullName evidence="5">Putative CHY-type Zn-finger protein</fullName>
    </submittedName>
</protein>